<dbReference type="Proteomes" id="UP001154114">
    <property type="component" value="Chromosome 3"/>
</dbReference>
<feature type="transmembrane region" description="Helical" evidence="1">
    <location>
        <begin position="82"/>
        <end position="99"/>
    </location>
</feature>
<evidence type="ECO:0000313" key="2">
    <source>
        <dbReference type="EMBL" id="CAD0195446.1"/>
    </source>
</evidence>
<gene>
    <name evidence="2" type="ORF">CINC_LOCUS9400</name>
</gene>
<dbReference type="AlphaFoldDB" id="A0A9N8KSF9"/>
<protein>
    <submittedName>
        <fullName evidence="2">Uncharacterized protein</fullName>
    </submittedName>
</protein>
<keyword evidence="1" id="KW-0472">Membrane</keyword>
<sequence>MNNFPRFFHIFHYFFAPHSCNVMLYSLKPSSINGLFNTKRIFRFEPVVPEISAFKQTNKQTLQLYNISIDVTYFKRTKEKTLLIILSIILILKIPFSLLRNRCVVESLN</sequence>
<proteinExistence type="predicted"/>
<keyword evidence="1" id="KW-1133">Transmembrane helix</keyword>
<keyword evidence="3" id="KW-1185">Reference proteome</keyword>
<dbReference type="OrthoDB" id="7477880at2759"/>
<keyword evidence="1" id="KW-0812">Transmembrane</keyword>
<accession>A0A9N8KSF9</accession>
<evidence type="ECO:0000256" key="1">
    <source>
        <dbReference type="SAM" id="Phobius"/>
    </source>
</evidence>
<reference evidence="2" key="1">
    <citation type="submission" date="2021-12" db="EMBL/GenBank/DDBJ databases">
        <authorList>
            <person name="King R."/>
        </authorList>
    </citation>
    <scope>NUCLEOTIDE SEQUENCE</scope>
</reference>
<name>A0A9N8KSF9_CHRIL</name>
<dbReference type="EMBL" id="LR824006">
    <property type="protein sequence ID" value="CAD0195446.1"/>
    <property type="molecule type" value="Genomic_DNA"/>
</dbReference>
<organism evidence="2 3">
    <name type="scientific">Chrysodeixis includens</name>
    <name type="common">Soybean looper</name>
    <name type="synonym">Pseudoplusia includens</name>
    <dbReference type="NCBI Taxonomy" id="689277"/>
    <lineage>
        <taxon>Eukaryota</taxon>
        <taxon>Metazoa</taxon>
        <taxon>Ecdysozoa</taxon>
        <taxon>Arthropoda</taxon>
        <taxon>Hexapoda</taxon>
        <taxon>Insecta</taxon>
        <taxon>Pterygota</taxon>
        <taxon>Neoptera</taxon>
        <taxon>Endopterygota</taxon>
        <taxon>Lepidoptera</taxon>
        <taxon>Glossata</taxon>
        <taxon>Ditrysia</taxon>
        <taxon>Noctuoidea</taxon>
        <taxon>Noctuidae</taxon>
        <taxon>Plusiinae</taxon>
        <taxon>Chrysodeixis</taxon>
    </lineage>
</organism>
<evidence type="ECO:0000313" key="3">
    <source>
        <dbReference type="Proteomes" id="UP001154114"/>
    </source>
</evidence>